<feature type="domain" description="HPt" evidence="2">
    <location>
        <begin position="25"/>
        <end position="99"/>
    </location>
</feature>
<evidence type="ECO:0000313" key="4">
    <source>
        <dbReference type="Proteomes" id="UP000571950"/>
    </source>
</evidence>
<dbReference type="AlphaFoldDB" id="A0A7W6FNM5"/>
<evidence type="ECO:0000259" key="2">
    <source>
        <dbReference type="Pfam" id="PF01627"/>
    </source>
</evidence>
<dbReference type="RefSeq" id="WP_188070472.1">
    <property type="nucleotide sequence ID" value="NZ_BSPS01000014.1"/>
</dbReference>
<protein>
    <submittedName>
        <fullName evidence="3">HPt (Histidine-containing phosphotransfer) domain-containing protein</fullName>
    </submittedName>
</protein>
<reference evidence="3 4" key="1">
    <citation type="submission" date="2020-08" db="EMBL/GenBank/DDBJ databases">
        <title>Genomic Encyclopedia of Type Strains, Phase IV (KMG-IV): sequencing the most valuable type-strain genomes for metagenomic binning, comparative biology and taxonomic classification.</title>
        <authorList>
            <person name="Goeker M."/>
        </authorList>
    </citation>
    <scope>NUCLEOTIDE SEQUENCE [LARGE SCALE GENOMIC DNA]</scope>
    <source>
        <strain evidence="3 4">DSM 26189</strain>
    </source>
</reference>
<dbReference type="GO" id="GO:0000160">
    <property type="term" value="P:phosphorelay signal transduction system"/>
    <property type="evidence" value="ECO:0007669"/>
    <property type="project" value="UniProtKB-KW"/>
</dbReference>
<keyword evidence="1" id="KW-0902">Two-component regulatory system</keyword>
<dbReference type="Proteomes" id="UP000571950">
    <property type="component" value="Unassembled WGS sequence"/>
</dbReference>
<proteinExistence type="predicted"/>
<accession>A0A7W6FNM5</accession>
<gene>
    <name evidence="3" type="ORF">GGR43_000601</name>
</gene>
<dbReference type="InterPro" id="IPR036641">
    <property type="entry name" value="HPT_dom_sf"/>
</dbReference>
<keyword evidence="4" id="KW-1185">Reference proteome</keyword>
<dbReference type="Gene3D" id="1.20.120.160">
    <property type="entry name" value="HPT domain"/>
    <property type="match status" value="1"/>
</dbReference>
<dbReference type="EMBL" id="JACIDT010000002">
    <property type="protein sequence ID" value="MBB3924900.1"/>
    <property type="molecule type" value="Genomic_DNA"/>
</dbReference>
<evidence type="ECO:0000313" key="3">
    <source>
        <dbReference type="EMBL" id="MBB3924900.1"/>
    </source>
</evidence>
<dbReference type="InterPro" id="IPR008207">
    <property type="entry name" value="Sig_transdc_His_kin_Hpt_dom"/>
</dbReference>
<name>A0A7W6FNM5_9SPHN</name>
<sequence length="100" mass="10980">MSYEAGNLDMALTAVVGDDPLLIHDLRRAFLESADRQIDMASRARDEAAWKQALWRLRGLSGSFGILPMIALAEEAEQARPGDAKMLKRLRAVLDELAAG</sequence>
<comment type="caution">
    <text evidence="3">The sequence shown here is derived from an EMBL/GenBank/DDBJ whole genome shotgun (WGS) entry which is preliminary data.</text>
</comment>
<organism evidence="3 4">
    <name type="scientific">Sphingobium jiangsuense</name>
    <dbReference type="NCBI Taxonomy" id="870476"/>
    <lineage>
        <taxon>Bacteria</taxon>
        <taxon>Pseudomonadati</taxon>
        <taxon>Pseudomonadota</taxon>
        <taxon>Alphaproteobacteria</taxon>
        <taxon>Sphingomonadales</taxon>
        <taxon>Sphingomonadaceae</taxon>
        <taxon>Sphingobium</taxon>
    </lineage>
</organism>
<dbReference type="Pfam" id="PF01627">
    <property type="entry name" value="Hpt"/>
    <property type="match status" value="1"/>
</dbReference>
<evidence type="ECO:0000256" key="1">
    <source>
        <dbReference type="ARBA" id="ARBA00023012"/>
    </source>
</evidence>
<dbReference type="SUPFAM" id="SSF47226">
    <property type="entry name" value="Histidine-containing phosphotransfer domain, HPT domain"/>
    <property type="match status" value="1"/>
</dbReference>
<dbReference type="GO" id="GO:0004672">
    <property type="term" value="F:protein kinase activity"/>
    <property type="evidence" value="ECO:0007669"/>
    <property type="project" value="UniProtKB-ARBA"/>
</dbReference>